<dbReference type="AlphaFoldDB" id="G8ZYQ8"/>
<sequence length="748" mass="85223">MDGEVDNAADGDTNGLVKRHGATGVPAKGILKSIQQPESLPPSQTAGSQSLIAGNIQLPHRGLSKADVLDGNNTTSRIDTLSLQERSNRRVSFAPDVTLHSFDFVPETRTSFREPRRKATDFVVTSTQQENSDEEDGVTSQSMDLTSPVAISTQPYMPVFDQEVSMEITQLFAKHDEPQEKEETMDFTGIPVPVAKTVENVENGGNTMELTAIHDSEKGPEIPATPPSSKRRKLNPEPRSPMQESSDDQDMELSMMERMSPIKLKPTEPQVETVESHSLREFIDETGVSFMIDTDLIDKRRNPITFKTIQSSQREKFRINQLLYALYLDTPVLEMNAFICKELLRRITQSKKQFDDLDEQVSSAQSQPLLFTEYFTSSQEMRQLMNQQLQLVKSYSKLEAKKSWYEWRTQHLNGIKTVLHENLLLLEEDRAKVRKSLNRVQDLKVKAQNLRNSIKKEIALLKENNTDDYQEEPSLNERVKLETLKQELASYSLNINNGQELTKKDEQLKEEIERKKEQLFDLKEQLTILSQKHNMRLEKKNFTEYDVVKCRNKLQLLSIISGVEFVRYQNTELTIGFPYIASSLQISVDLSNLNAGNLYSYEVIQPAETALLFKYCYRSTLRNVLEMPSKHPLSLVALGAKSSIAIIKELHMLKLLFPVQLQHKEKEILLEIMDYDLRSSTKAIYDVALTDFVRGFVEGESEITVKATVIENGHLLASTIPITFVKKVARILPWFDESRVKISVLQSA</sequence>
<keyword evidence="1" id="KW-0175">Coiled coil</keyword>
<gene>
    <name evidence="4" type="primary">TDEL0G01660</name>
    <name evidence="4" type="ORF">TDEL_0G01660</name>
</gene>
<evidence type="ECO:0000313" key="5">
    <source>
        <dbReference type="Proteomes" id="UP000005627"/>
    </source>
</evidence>
<dbReference type="GeneID" id="11504670"/>
<dbReference type="HOGENOM" id="CLU_012537_0_0_1"/>
<dbReference type="Pfam" id="PF08317">
    <property type="entry name" value="Spc7"/>
    <property type="match status" value="1"/>
</dbReference>
<dbReference type="GO" id="GO:0000940">
    <property type="term" value="C:outer kinetochore"/>
    <property type="evidence" value="ECO:0007669"/>
    <property type="project" value="EnsemblFungi"/>
</dbReference>
<dbReference type="GO" id="GO:1990758">
    <property type="term" value="P:mitotic sister chromatid biorientation"/>
    <property type="evidence" value="ECO:0007669"/>
    <property type="project" value="TreeGrafter"/>
</dbReference>
<dbReference type="STRING" id="1076872.G8ZYQ8"/>
<feature type="region of interest" description="Disordered" evidence="2">
    <location>
        <begin position="211"/>
        <end position="250"/>
    </location>
</feature>
<accession>G8ZYQ8</accession>
<feature type="region of interest" description="Disordered" evidence="2">
    <location>
        <begin position="1"/>
        <end position="21"/>
    </location>
</feature>
<dbReference type="Proteomes" id="UP000005627">
    <property type="component" value="Chromosome 7"/>
</dbReference>
<dbReference type="OrthoDB" id="5592879at2759"/>
<dbReference type="SMART" id="SM00787">
    <property type="entry name" value="Spc7"/>
    <property type="match status" value="1"/>
</dbReference>
<dbReference type="FunCoup" id="G8ZYQ8">
    <property type="interactions" value="113"/>
</dbReference>
<feature type="coiled-coil region" evidence="1">
    <location>
        <begin position="426"/>
        <end position="532"/>
    </location>
</feature>
<dbReference type="InterPro" id="IPR013253">
    <property type="entry name" value="Spc7_domain"/>
</dbReference>
<name>G8ZYQ8_TORDE</name>
<feature type="domain" description="Spc7 kinetochore protein" evidence="3">
    <location>
        <begin position="265"/>
        <end position="589"/>
    </location>
</feature>
<dbReference type="GO" id="GO:0034501">
    <property type="term" value="P:protein localization to kinetochore"/>
    <property type="evidence" value="ECO:0007669"/>
    <property type="project" value="EnsemblFungi"/>
</dbReference>
<organism evidence="4 5">
    <name type="scientific">Torulaspora delbrueckii</name>
    <name type="common">Yeast</name>
    <name type="synonym">Candida colliculosa</name>
    <dbReference type="NCBI Taxonomy" id="4950"/>
    <lineage>
        <taxon>Eukaryota</taxon>
        <taxon>Fungi</taxon>
        <taxon>Dikarya</taxon>
        <taxon>Ascomycota</taxon>
        <taxon>Saccharomycotina</taxon>
        <taxon>Saccharomycetes</taxon>
        <taxon>Saccharomycetales</taxon>
        <taxon>Saccharomycetaceae</taxon>
        <taxon>Torulaspora</taxon>
    </lineage>
</organism>
<proteinExistence type="predicted"/>
<feature type="coiled-coil region" evidence="1">
    <location>
        <begin position="340"/>
        <end position="367"/>
    </location>
</feature>
<dbReference type="eggNOG" id="ENOG502S20P">
    <property type="taxonomic scope" value="Eukaryota"/>
</dbReference>
<keyword evidence="5" id="KW-1185">Reference proteome</keyword>
<dbReference type="InterPro" id="IPR033338">
    <property type="entry name" value="Spc105/Spc7"/>
</dbReference>
<protein>
    <recommendedName>
        <fullName evidence="3">Spc7 kinetochore protein domain-containing protein</fullName>
    </recommendedName>
</protein>
<evidence type="ECO:0000256" key="1">
    <source>
        <dbReference type="SAM" id="Coils"/>
    </source>
</evidence>
<dbReference type="GO" id="GO:0008017">
    <property type="term" value="F:microtubule binding"/>
    <property type="evidence" value="ECO:0007669"/>
    <property type="project" value="EnsemblFungi"/>
</dbReference>
<dbReference type="InParanoid" id="G8ZYQ8"/>
<dbReference type="PANTHER" id="PTHR28260:SF1">
    <property type="entry name" value="SPINDLE POLE BODY COMPONENT SPC105"/>
    <property type="match status" value="1"/>
</dbReference>
<evidence type="ECO:0000259" key="3">
    <source>
        <dbReference type="SMART" id="SM00787"/>
    </source>
</evidence>
<dbReference type="GO" id="GO:0007094">
    <property type="term" value="P:mitotic spindle assembly checkpoint signaling"/>
    <property type="evidence" value="ECO:0007669"/>
    <property type="project" value="EnsemblFungi"/>
</dbReference>
<evidence type="ECO:0000313" key="4">
    <source>
        <dbReference type="EMBL" id="CCE93533.1"/>
    </source>
</evidence>
<dbReference type="KEGG" id="tdl:TDEL_0G01660"/>
<dbReference type="EMBL" id="HE616748">
    <property type="protein sequence ID" value="CCE93533.1"/>
    <property type="molecule type" value="Genomic_DNA"/>
</dbReference>
<dbReference type="RefSeq" id="XP_003682744.1">
    <property type="nucleotide sequence ID" value="XM_003682696.1"/>
</dbReference>
<evidence type="ECO:0000256" key="2">
    <source>
        <dbReference type="SAM" id="MobiDB-lite"/>
    </source>
</evidence>
<dbReference type="PANTHER" id="PTHR28260">
    <property type="entry name" value="SPINDLE POLE BODY COMPONENT SPC105"/>
    <property type="match status" value="1"/>
</dbReference>
<reference evidence="4 5" key="1">
    <citation type="journal article" date="2011" name="Proc. Natl. Acad. Sci. U.S.A.">
        <title>Evolutionary erosion of yeast sex chromosomes by mating-type switching accidents.</title>
        <authorList>
            <person name="Gordon J.L."/>
            <person name="Armisen D."/>
            <person name="Proux-Wera E."/>
            <person name="Oheigeartaigh S.S."/>
            <person name="Byrne K.P."/>
            <person name="Wolfe K.H."/>
        </authorList>
    </citation>
    <scope>NUCLEOTIDE SEQUENCE [LARGE SCALE GENOMIC DNA]</scope>
    <source>
        <strain evidence="5">ATCC 10662 / CBS 1146 / NBRC 0425 / NCYC 2629 / NRRL Y-866</strain>
    </source>
</reference>